<dbReference type="GO" id="GO:0008270">
    <property type="term" value="F:zinc ion binding"/>
    <property type="evidence" value="ECO:0007669"/>
    <property type="project" value="UniProtKB-KW"/>
</dbReference>
<keyword evidence="1" id="KW-0862">Zinc</keyword>
<sequence length="341" mass="38550">MAHQHQPGGCAIPQDLRYYMLQGNDVMVPMVPADQLPFRLPGVPRQLTHRQMSVEGWRYLSEPTSAPSAPPVQAPSIPLSSHPATWAKSQFRAPDHQVRNDQYVMDEQVARPSRWSHSPTVPIDISSTHRKTPTDTPEKSLSLTDKLAELYPHEAQRCGYQMRNPSGIEQDSSKKEYCTHWLRTGECDFTAIGCKYTHEMPEIVKLRELGFAQGLPRWWKEKLATPARGPTWIEQRRAAQGNDEDLKPAEMPARREFDPSVFKRRSESEQSTPNDKPRPRRSLLRREIGCERSVQSVPSHPSTPVRHGIQPASSVADLLIDLYDTPSPLPSPQLYTPSSAS</sequence>
<feature type="zinc finger region" description="C3H1-type" evidence="1">
    <location>
        <begin position="172"/>
        <end position="201"/>
    </location>
</feature>
<feature type="domain" description="C3H1-type" evidence="3">
    <location>
        <begin position="172"/>
        <end position="201"/>
    </location>
</feature>
<feature type="compositionally biased region" description="Polar residues" evidence="2">
    <location>
        <begin position="293"/>
        <end position="302"/>
    </location>
</feature>
<reference evidence="4" key="1">
    <citation type="submission" date="2020-01" db="EMBL/GenBank/DDBJ databases">
        <authorList>
            <consortium name="DOE Joint Genome Institute"/>
            <person name="Haridas S."/>
            <person name="Albert R."/>
            <person name="Binder M."/>
            <person name="Bloem J."/>
            <person name="Labutti K."/>
            <person name="Salamov A."/>
            <person name="Andreopoulos B."/>
            <person name="Baker S.E."/>
            <person name="Barry K."/>
            <person name="Bills G."/>
            <person name="Bluhm B.H."/>
            <person name="Cannon C."/>
            <person name="Castanera R."/>
            <person name="Culley D.E."/>
            <person name="Daum C."/>
            <person name="Ezra D."/>
            <person name="Gonzalez J.B."/>
            <person name="Henrissat B."/>
            <person name="Kuo A."/>
            <person name="Liang C."/>
            <person name="Lipzen A."/>
            <person name="Lutzoni F."/>
            <person name="Magnuson J."/>
            <person name="Mondo S."/>
            <person name="Nolan M."/>
            <person name="Ohm R."/>
            <person name="Pangilinan J."/>
            <person name="Park H.-J."/>
            <person name="Ramirez L."/>
            <person name="Alfaro M."/>
            <person name="Sun H."/>
            <person name="Tritt A."/>
            <person name="Yoshinaga Y."/>
            <person name="Zwiers L.-H."/>
            <person name="Turgeon B.G."/>
            <person name="Goodwin S.B."/>
            <person name="Spatafora J.W."/>
            <person name="Crous P.W."/>
            <person name="Grigoriev I.V."/>
        </authorList>
    </citation>
    <scope>NUCLEOTIDE SEQUENCE</scope>
    <source>
        <strain evidence="4">IPT5</strain>
    </source>
</reference>
<dbReference type="InterPro" id="IPR000571">
    <property type="entry name" value="Znf_CCCH"/>
</dbReference>
<evidence type="ECO:0000256" key="1">
    <source>
        <dbReference type="PROSITE-ProRule" id="PRU00723"/>
    </source>
</evidence>
<evidence type="ECO:0000259" key="3">
    <source>
        <dbReference type="PROSITE" id="PS50103"/>
    </source>
</evidence>
<feature type="region of interest" description="Disordered" evidence="2">
    <location>
        <begin position="109"/>
        <end position="140"/>
    </location>
</feature>
<gene>
    <name evidence="4" type="ORF">T440DRAFT_359626</name>
</gene>
<keyword evidence="1" id="KW-0863">Zinc-finger</keyword>
<proteinExistence type="predicted"/>
<evidence type="ECO:0000313" key="4">
    <source>
        <dbReference type="EMBL" id="KAF2853218.1"/>
    </source>
</evidence>
<dbReference type="Proteomes" id="UP000799423">
    <property type="component" value="Unassembled WGS sequence"/>
</dbReference>
<evidence type="ECO:0000256" key="2">
    <source>
        <dbReference type="SAM" id="MobiDB-lite"/>
    </source>
</evidence>
<dbReference type="AlphaFoldDB" id="A0A6A7BGD0"/>
<feature type="compositionally biased region" description="Basic and acidic residues" evidence="2">
    <location>
        <begin position="244"/>
        <end position="258"/>
    </location>
</feature>
<keyword evidence="1" id="KW-0479">Metal-binding</keyword>
<evidence type="ECO:0000313" key="5">
    <source>
        <dbReference type="Proteomes" id="UP000799423"/>
    </source>
</evidence>
<dbReference type="EMBL" id="MU006296">
    <property type="protein sequence ID" value="KAF2853218.1"/>
    <property type="molecule type" value="Genomic_DNA"/>
</dbReference>
<organism evidence="4 5">
    <name type="scientific">Plenodomus tracheiphilus IPT5</name>
    <dbReference type="NCBI Taxonomy" id="1408161"/>
    <lineage>
        <taxon>Eukaryota</taxon>
        <taxon>Fungi</taxon>
        <taxon>Dikarya</taxon>
        <taxon>Ascomycota</taxon>
        <taxon>Pezizomycotina</taxon>
        <taxon>Dothideomycetes</taxon>
        <taxon>Pleosporomycetidae</taxon>
        <taxon>Pleosporales</taxon>
        <taxon>Pleosporineae</taxon>
        <taxon>Leptosphaeriaceae</taxon>
        <taxon>Plenodomus</taxon>
    </lineage>
</organism>
<accession>A0A6A7BGD0</accession>
<name>A0A6A7BGD0_9PLEO</name>
<keyword evidence="5" id="KW-1185">Reference proteome</keyword>
<feature type="non-terminal residue" evidence="4">
    <location>
        <position position="341"/>
    </location>
</feature>
<feature type="region of interest" description="Disordered" evidence="2">
    <location>
        <begin position="230"/>
        <end position="310"/>
    </location>
</feature>
<dbReference type="OrthoDB" id="5355510at2759"/>
<protein>
    <recommendedName>
        <fullName evidence="3">C3H1-type domain-containing protein</fullName>
    </recommendedName>
</protein>
<dbReference type="PROSITE" id="PS50103">
    <property type="entry name" value="ZF_C3H1"/>
    <property type="match status" value="1"/>
</dbReference>